<sequence length="92" mass="10135">MKREVDLDRSFWLVDFGQPQGTNLATPSLSIPPQPGGGVEENNAKSNRSVSVIPVNPFQPGIFYDSVILKEFLPLISLSDDGHDDDDDEDYA</sequence>
<gene>
    <name evidence="1" type="ORF">HGM15179_012103</name>
</gene>
<accession>A0A8K1LI64</accession>
<dbReference type="EMBL" id="SWJQ01000391">
    <property type="protein sequence ID" value="TRZ15005.1"/>
    <property type="molecule type" value="Genomic_DNA"/>
</dbReference>
<dbReference type="AlphaFoldDB" id="A0A8K1LI64"/>
<keyword evidence="2" id="KW-1185">Reference proteome</keyword>
<name>A0A8K1LI64_9PASS</name>
<comment type="caution">
    <text evidence="1">The sequence shown here is derived from an EMBL/GenBank/DDBJ whole genome shotgun (WGS) entry which is preliminary data.</text>
</comment>
<evidence type="ECO:0000313" key="1">
    <source>
        <dbReference type="EMBL" id="TRZ15005.1"/>
    </source>
</evidence>
<protein>
    <submittedName>
        <fullName evidence="1">Uncharacterized protein</fullName>
    </submittedName>
</protein>
<proteinExistence type="predicted"/>
<evidence type="ECO:0000313" key="2">
    <source>
        <dbReference type="Proteomes" id="UP000796761"/>
    </source>
</evidence>
<dbReference type="Proteomes" id="UP000796761">
    <property type="component" value="Unassembled WGS sequence"/>
</dbReference>
<reference evidence="1" key="1">
    <citation type="submission" date="2019-04" db="EMBL/GenBank/DDBJ databases">
        <title>Genome assembly of Zosterops borbonicus 15179.</title>
        <authorList>
            <person name="Leroy T."/>
            <person name="Anselmetti Y."/>
            <person name="Tilak M.-K."/>
            <person name="Nabholz B."/>
        </authorList>
    </citation>
    <scope>NUCLEOTIDE SEQUENCE</scope>
    <source>
        <strain evidence="1">HGM_15179</strain>
        <tissue evidence="1">Muscle</tissue>
    </source>
</reference>
<organism evidence="1 2">
    <name type="scientific">Zosterops borbonicus</name>
    <dbReference type="NCBI Taxonomy" id="364589"/>
    <lineage>
        <taxon>Eukaryota</taxon>
        <taxon>Metazoa</taxon>
        <taxon>Chordata</taxon>
        <taxon>Craniata</taxon>
        <taxon>Vertebrata</taxon>
        <taxon>Euteleostomi</taxon>
        <taxon>Archelosauria</taxon>
        <taxon>Archosauria</taxon>
        <taxon>Dinosauria</taxon>
        <taxon>Saurischia</taxon>
        <taxon>Theropoda</taxon>
        <taxon>Coelurosauria</taxon>
        <taxon>Aves</taxon>
        <taxon>Neognathae</taxon>
        <taxon>Neoaves</taxon>
        <taxon>Telluraves</taxon>
        <taxon>Australaves</taxon>
        <taxon>Passeriformes</taxon>
        <taxon>Sylvioidea</taxon>
        <taxon>Zosteropidae</taxon>
        <taxon>Zosterops</taxon>
    </lineage>
</organism>